<dbReference type="Pfam" id="PF00179">
    <property type="entry name" value="UQ_con"/>
    <property type="match status" value="1"/>
</dbReference>
<protein>
    <submittedName>
        <fullName evidence="2">Ubiquitin conjugating enzyme E2</fullName>
    </submittedName>
</protein>
<dbReference type="EMBL" id="GL832956">
    <property type="protein sequence ID" value="EGD76230.1"/>
    <property type="molecule type" value="Genomic_DNA"/>
</dbReference>
<dbReference type="InParanoid" id="F2TXX1"/>
<dbReference type="FunCoup" id="F2TXX1">
    <property type="interactions" value="1966"/>
</dbReference>
<proteinExistence type="predicted"/>
<dbReference type="Proteomes" id="UP000007799">
    <property type="component" value="Unassembled WGS sequence"/>
</dbReference>
<sequence>MATKRRLKTEHAQFKKTPPEGVTLLTDDPTSTRWIVQIAGAPNTVYAGETFQLQLSFSDKYPFSPPEVIFLDNPPQHPHVYKNGHICLSILYQEWSPALTASSVCVSILSMLSSVSKKEWPIDNDSYMARWRISRHGPQKTLWDFHDDTV</sequence>
<dbReference type="InterPro" id="IPR000608">
    <property type="entry name" value="UBC"/>
</dbReference>
<dbReference type="InterPro" id="IPR050113">
    <property type="entry name" value="Ub_conjugating_enzyme"/>
</dbReference>
<evidence type="ECO:0000313" key="2">
    <source>
        <dbReference type="EMBL" id="EGD76230.1"/>
    </source>
</evidence>
<dbReference type="OMA" id="WQMDIKV"/>
<dbReference type="SUPFAM" id="SSF54495">
    <property type="entry name" value="UBC-like"/>
    <property type="match status" value="1"/>
</dbReference>
<dbReference type="CDD" id="cd23808">
    <property type="entry name" value="UBCc_UBE2W"/>
    <property type="match status" value="1"/>
</dbReference>
<dbReference type="AlphaFoldDB" id="F2TXX1"/>
<gene>
    <name evidence="2" type="ORF">PTSG_00932</name>
</gene>
<organism evidence="3">
    <name type="scientific">Salpingoeca rosetta (strain ATCC 50818 / BSB-021)</name>
    <dbReference type="NCBI Taxonomy" id="946362"/>
    <lineage>
        <taxon>Eukaryota</taxon>
        <taxon>Choanoflagellata</taxon>
        <taxon>Craspedida</taxon>
        <taxon>Salpingoecidae</taxon>
        <taxon>Salpingoeca</taxon>
    </lineage>
</organism>
<evidence type="ECO:0000259" key="1">
    <source>
        <dbReference type="PROSITE" id="PS50127"/>
    </source>
</evidence>
<keyword evidence="3" id="KW-1185">Reference proteome</keyword>
<dbReference type="GeneID" id="16078999"/>
<dbReference type="RefSeq" id="XP_004998405.1">
    <property type="nucleotide sequence ID" value="XM_004998348.1"/>
</dbReference>
<reference evidence="2" key="1">
    <citation type="submission" date="2009-08" db="EMBL/GenBank/DDBJ databases">
        <title>Annotation of Salpingoeca rosetta.</title>
        <authorList>
            <consortium name="The Broad Institute Genome Sequencing Platform"/>
            <person name="Russ C."/>
            <person name="Cuomo C."/>
            <person name="Burger G."/>
            <person name="Gray M.W."/>
            <person name="Holland P.W.H."/>
            <person name="King N."/>
            <person name="Lang F.B.F."/>
            <person name="Roger A.J."/>
            <person name="Ruiz-Trillo I."/>
            <person name="Young S.K."/>
            <person name="Zeng Q."/>
            <person name="Gargeya S."/>
            <person name="Alvarado L."/>
            <person name="Berlin A."/>
            <person name="Chapman S.B."/>
            <person name="Chen Z."/>
            <person name="Freedman E."/>
            <person name="Gellesch M."/>
            <person name="Goldberg J."/>
            <person name="Griggs A."/>
            <person name="Gujja S."/>
            <person name="Heilman E."/>
            <person name="Heiman D."/>
            <person name="Howarth C."/>
            <person name="Mehta T."/>
            <person name="Neiman D."/>
            <person name="Pearson M."/>
            <person name="Roberts A."/>
            <person name="Saif S."/>
            <person name="Shea T."/>
            <person name="Shenoy N."/>
            <person name="Sisk P."/>
            <person name="Stolte C."/>
            <person name="Sykes S."/>
            <person name="White J."/>
            <person name="Yandava C."/>
            <person name="Haas B."/>
            <person name="Nusbaum C."/>
            <person name="Birren B."/>
        </authorList>
    </citation>
    <scope>NUCLEOTIDE SEQUENCE [LARGE SCALE GENOMIC DNA]</scope>
    <source>
        <strain evidence="2">ATCC 50818</strain>
    </source>
</reference>
<dbReference type="Gene3D" id="3.10.110.10">
    <property type="entry name" value="Ubiquitin Conjugating Enzyme"/>
    <property type="match status" value="1"/>
</dbReference>
<feature type="domain" description="UBC core" evidence="1">
    <location>
        <begin position="2"/>
        <end position="150"/>
    </location>
</feature>
<dbReference type="eggNOG" id="KOG0427">
    <property type="taxonomic scope" value="Eukaryota"/>
</dbReference>
<dbReference type="OrthoDB" id="406833at2759"/>
<dbReference type="KEGG" id="sre:PTSG_00932"/>
<name>F2TXX1_SALR5</name>
<evidence type="ECO:0000313" key="3">
    <source>
        <dbReference type="Proteomes" id="UP000007799"/>
    </source>
</evidence>
<dbReference type="STRING" id="946362.F2TXX1"/>
<dbReference type="PANTHER" id="PTHR24067">
    <property type="entry name" value="UBIQUITIN-CONJUGATING ENZYME E2"/>
    <property type="match status" value="1"/>
</dbReference>
<dbReference type="SMART" id="SM00212">
    <property type="entry name" value="UBCc"/>
    <property type="match status" value="1"/>
</dbReference>
<dbReference type="InterPro" id="IPR016135">
    <property type="entry name" value="UBQ-conjugating_enzyme/RWD"/>
</dbReference>
<dbReference type="PROSITE" id="PS50127">
    <property type="entry name" value="UBC_2"/>
    <property type="match status" value="1"/>
</dbReference>
<accession>F2TXX1</accession>